<evidence type="ECO:0000313" key="2">
    <source>
        <dbReference type="Proteomes" id="UP000028999"/>
    </source>
</evidence>
<evidence type="ECO:0000313" key="1">
    <source>
        <dbReference type="EMBL" id="CDY23526.1"/>
    </source>
</evidence>
<dbReference type="STRING" id="3708.A0A078GDX0"/>
<dbReference type="SMR" id="A0A078GDX0"/>
<dbReference type="Gene3D" id="1.10.510.10">
    <property type="entry name" value="Transferase(Phosphotransferase) domain 1"/>
    <property type="match status" value="1"/>
</dbReference>
<sequence length="70" mass="7951">MVLNDWVLECWENGDIMQVLDHKIGHEYIEKQVALVLKLGLLCSHPVAAMRPSISITPLTFTESFLSRGR</sequence>
<accession>A0A078GDX0</accession>
<keyword evidence="2" id="KW-1185">Reference proteome</keyword>
<proteinExistence type="predicted"/>
<dbReference type="EMBL" id="LK032144">
    <property type="protein sequence ID" value="CDY23526.1"/>
    <property type="molecule type" value="Genomic_DNA"/>
</dbReference>
<dbReference type="PaxDb" id="3708-A0A078GDX0"/>
<protein>
    <submittedName>
        <fullName evidence="1">BnaC06g24950D protein</fullName>
    </submittedName>
</protein>
<reference evidence="1 2" key="1">
    <citation type="journal article" date="2014" name="Science">
        <title>Plant genetics. Early allopolyploid evolution in the post-Neolithic Brassica napus oilseed genome.</title>
        <authorList>
            <person name="Chalhoub B."/>
            <person name="Denoeud F."/>
            <person name="Liu S."/>
            <person name="Parkin I.A."/>
            <person name="Tang H."/>
            <person name="Wang X."/>
            <person name="Chiquet J."/>
            <person name="Belcram H."/>
            <person name="Tong C."/>
            <person name="Samans B."/>
            <person name="Correa M."/>
            <person name="Da Silva C."/>
            <person name="Just J."/>
            <person name="Falentin C."/>
            <person name="Koh C.S."/>
            <person name="Le Clainche I."/>
            <person name="Bernard M."/>
            <person name="Bento P."/>
            <person name="Noel B."/>
            <person name="Labadie K."/>
            <person name="Alberti A."/>
            <person name="Charles M."/>
            <person name="Arnaud D."/>
            <person name="Guo H."/>
            <person name="Daviaud C."/>
            <person name="Alamery S."/>
            <person name="Jabbari K."/>
            <person name="Zhao M."/>
            <person name="Edger P.P."/>
            <person name="Chelaifa H."/>
            <person name="Tack D."/>
            <person name="Lassalle G."/>
            <person name="Mestiri I."/>
            <person name="Schnel N."/>
            <person name="Le Paslier M.C."/>
            <person name="Fan G."/>
            <person name="Renault V."/>
            <person name="Bayer P.E."/>
            <person name="Golicz A.A."/>
            <person name="Manoli S."/>
            <person name="Lee T.H."/>
            <person name="Thi V.H."/>
            <person name="Chalabi S."/>
            <person name="Hu Q."/>
            <person name="Fan C."/>
            <person name="Tollenaere R."/>
            <person name="Lu Y."/>
            <person name="Battail C."/>
            <person name="Shen J."/>
            <person name="Sidebottom C.H."/>
            <person name="Wang X."/>
            <person name="Canaguier A."/>
            <person name="Chauveau A."/>
            <person name="Berard A."/>
            <person name="Deniot G."/>
            <person name="Guan M."/>
            <person name="Liu Z."/>
            <person name="Sun F."/>
            <person name="Lim Y.P."/>
            <person name="Lyons E."/>
            <person name="Town C.D."/>
            <person name="Bancroft I."/>
            <person name="Wang X."/>
            <person name="Meng J."/>
            <person name="Ma J."/>
            <person name="Pires J.C."/>
            <person name="King G.J."/>
            <person name="Brunel D."/>
            <person name="Delourme R."/>
            <person name="Renard M."/>
            <person name="Aury J.M."/>
            <person name="Adams K.L."/>
            <person name="Batley J."/>
            <person name="Snowdon R.J."/>
            <person name="Tost J."/>
            <person name="Edwards D."/>
            <person name="Zhou Y."/>
            <person name="Hua W."/>
            <person name="Sharpe A.G."/>
            <person name="Paterson A.H."/>
            <person name="Guan C."/>
            <person name="Wincker P."/>
        </authorList>
    </citation>
    <scope>NUCLEOTIDE SEQUENCE [LARGE SCALE GENOMIC DNA]</scope>
    <source>
        <strain evidence="2">cv. Darmor-bzh</strain>
    </source>
</reference>
<dbReference type="AlphaFoldDB" id="A0A078GDX0"/>
<gene>
    <name evidence="1" type="primary">BnaC06g24950D</name>
    <name evidence="1" type="ORF">GSBRNA2T00022169001</name>
</gene>
<dbReference type="Gramene" id="CDY23526">
    <property type="protein sequence ID" value="CDY23526"/>
    <property type="gene ID" value="GSBRNA2T00022169001"/>
</dbReference>
<name>A0A078GDX0_BRANA</name>
<organism evidence="1 2">
    <name type="scientific">Brassica napus</name>
    <name type="common">Rape</name>
    <dbReference type="NCBI Taxonomy" id="3708"/>
    <lineage>
        <taxon>Eukaryota</taxon>
        <taxon>Viridiplantae</taxon>
        <taxon>Streptophyta</taxon>
        <taxon>Embryophyta</taxon>
        <taxon>Tracheophyta</taxon>
        <taxon>Spermatophyta</taxon>
        <taxon>Magnoliopsida</taxon>
        <taxon>eudicotyledons</taxon>
        <taxon>Gunneridae</taxon>
        <taxon>Pentapetalae</taxon>
        <taxon>rosids</taxon>
        <taxon>malvids</taxon>
        <taxon>Brassicales</taxon>
        <taxon>Brassicaceae</taxon>
        <taxon>Brassiceae</taxon>
        <taxon>Brassica</taxon>
    </lineage>
</organism>
<dbReference type="Proteomes" id="UP000028999">
    <property type="component" value="Unassembled WGS sequence"/>
</dbReference>